<sequence length="515" mass="52248">MSEAARSRRDDGRYEPQVAVPGRGSAPSDPLAELARLVGQDDPFRNVFRPAAPATAPEPGFRNPRDAGLAPDVHHDPRDGGHHGAVAGYDDSAVYDEAGHAEAAHGEDGHDPDRHHQDGAYADGAYYDDDPAHHAEHDGYAEPHADEQHYAAEQAAHPDEAGLADEHFAPGYDPAALPDTWAQDGDWAQDGVAAERAGGPVRLNDHASKSAARRPIAVLAAVLVLTGGGLAASFLAKSPATSGAVATSGGRGAPTILAATGPTKVKADDGSTTAPEDQDVALLNKGGILPNGPVKIVSSQEQPADLGQLPKSDLAEGARPLPAPVPSPFPEPKKVKTFVVHPDGTMLSGDSAAAAPGRTSTAAPAPSTPGDAAASPLPATPATGVRGGTTPKSSAATPAAPMATIASLSADPALADPATTAAVPATRQSAPVKGPASYGVQLASSPVEADANAAFAKLKKRFPAQLGPYTATVHKAETGDKPVYRVRVGGMTQDEAKGLCTQLQSAGGACLVMHN</sequence>
<keyword evidence="2" id="KW-0812">Transmembrane</keyword>
<dbReference type="GO" id="GO:0042834">
    <property type="term" value="F:peptidoglycan binding"/>
    <property type="evidence" value="ECO:0007669"/>
    <property type="project" value="InterPro"/>
</dbReference>
<name>A0A4Q2R699_9HYPH</name>
<keyword evidence="2" id="KW-0472">Membrane</keyword>
<dbReference type="InterPro" id="IPR007730">
    <property type="entry name" value="SPOR-like_dom"/>
</dbReference>
<keyword evidence="2" id="KW-1133">Transmembrane helix</keyword>
<feature type="transmembrane region" description="Helical" evidence="2">
    <location>
        <begin position="216"/>
        <end position="236"/>
    </location>
</feature>
<dbReference type="InterPro" id="IPR036680">
    <property type="entry name" value="SPOR-like_sf"/>
</dbReference>
<dbReference type="PROSITE" id="PS51724">
    <property type="entry name" value="SPOR"/>
    <property type="match status" value="1"/>
</dbReference>
<feature type="compositionally biased region" description="Basic and acidic residues" evidence="1">
    <location>
        <begin position="97"/>
        <end position="118"/>
    </location>
</feature>
<dbReference type="OrthoDB" id="7338235at2"/>
<gene>
    <name evidence="4" type="ORF">D3272_22495</name>
</gene>
<proteinExistence type="predicted"/>
<feature type="compositionally biased region" description="Pro residues" evidence="1">
    <location>
        <begin position="321"/>
        <end position="330"/>
    </location>
</feature>
<feature type="region of interest" description="Disordered" evidence="1">
    <location>
        <begin position="164"/>
        <end position="183"/>
    </location>
</feature>
<protein>
    <submittedName>
        <fullName evidence="4">SPOR domain-containing protein</fullName>
    </submittedName>
</protein>
<feature type="region of interest" description="Disordered" evidence="1">
    <location>
        <begin position="1"/>
        <end position="138"/>
    </location>
</feature>
<reference evidence="4 5" key="2">
    <citation type="submission" date="2019-02" db="EMBL/GenBank/DDBJ databases">
        <title>'Lichenibacterium ramalinii' gen. nov. sp. nov., 'Lichenibacterium minor' gen. nov. sp. nov.</title>
        <authorList>
            <person name="Pankratov T."/>
        </authorList>
    </citation>
    <scope>NUCLEOTIDE SEQUENCE [LARGE SCALE GENOMIC DNA]</scope>
    <source>
        <strain evidence="4 5">RmlP001</strain>
    </source>
</reference>
<dbReference type="SUPFAM" id="SSF110997">
    <property type="entry name" value="Sporulation related repeat"/>
    <property type="match status" value="1"/>
</dbReference>
<keyword evidence="5" id="KW-1185">Reference proteome</keyword>
<evidence type="ECO:0000313" key="5">
    <source>
        <dbReference type="Proteomes" id="UP000289411"/>
    </source>
</evidence>
<reference evidence="4 5" key="1">
    <citation type="submission" date="2018-09" db="EMBL/GenBank/DDBJ databases">
        <authorList>
            <person name="Grouzdev D.S."/>
            <person name="Krutkina M.S."/>
        </authorList>
    </citation>
    <scope>NUCLEOTIDE SEQUENCE [LARGE SCALE GENOMIC DNA]</scope>
    <source>
        <strain evidence="4 5">RmlP001</strain>
    </source>
</reference>
<dbReference type="EMBL" id="QYBC01000023">
    <property type="protein sequence ID" value="RYB02096.1"/>
    <property type="molecule type" value="Genomic_DNA"/>
</dbReference>
<evidence type="ECO:0000256" key="2">
    <source>
        <dbReference type="SAM" id="Phobius"/>
    </source>
</evidence>
<evidence type="ECO:0000313" key="4">
    <source>
        <dbReference type="EMBL" id="RYB02096.1"/>
    </source>
</evidence>
<dbReference type="Proteomes" id="UP000289411">
    <property type="component" value="Unassembled WGS sequence"/>
</dbReference>
<dbReference type="AlphaFoldDB" id="A0A4Q2R699"/>
<comment type="caution">
    <text evidence="4">The sequence shown here is derived from an EMBL/GenBank/DDBJ whole genome shotgun (WGS) entry which is preliminary data.</text>
</comment>
<dbReference type="RefSeq" id="WP_129221464.1">
    <property type="nucleotide sequence ID" value="NZ_QYBC01000023.1"/>
</dbReference>
<feature type="compositionally biased region" description="Low complexity" evidence="1">
    <location>
        <begin position="351"/>
        <end position="399"/>
    </location>
</feature>
<evidence type="ECO:0000259" key="3">
    <source>
        <dbReference type="PROSITE" id="PS51724"/>
    </source>
</evidence>
<evidence type="ECO:0000256" key="1">
    <source>
        <dbReference type="SAM" id="MobiDB-lite"/>
    </source>
</evidence>
<accession>A0A4Q2R699</accession>
<organism evidence="4 5">
    <name type="scientific">Lichenibacterium ramalinae</name>
    <dbReference type="NCBI Taxonomy" id="2316527"/>
    <lineage>
        <taxon>Bacteria</taxon>
        <taxon>Pseudomonadati</taxon>
        <taxon>Pseudomonadota</taxon>
        <taxon>Alphaproteobacteria</taxon>
        <taxon>Hyphomicrobiales</taxon>
        <taxon>Lichenihabitantaceae</taxon>
        <taxon>Lichenibacterium</taxon>
    </lineage>
</organism>
<feature type="region of interest" description="Disordered" evidence="1">
    <location>
        <begin position="347"/>
        <end position="399"/>
    </location>
</feature>
<feature type="region of interest" description="Disordered" evidence="1">
    <location>
        <begin position="301"/>
        <end position="335"/>
    </location>
</feature>
<dbReference type="Pfam" id="PF05036">
    <property type="entry name" value="SPOR"/>
    <property type="match status" value="1"/>
</dbReference>
<feature type="compositionally biased region" description="Basic and acidic residues" evidence="1">
    <location>
        <begin position="72"/>
        <end position="82"/>
    </location>
</feature>
<feature type="domain" description="SPOR" evidence="3">
    <location>
        <begin position="432"/>
        <end position="515"/>
    </location>
</feature>
<feature type="compositionally biased region" description="Basic and acidic residues" evidence="1">
    <location>
        <begin position="1"/>
        <end position="14"/>
    </location>
</feature>
<dbReference type="Gene3D" id="3.30.70.1070">
    <property type="entry name" value="Sporulation related repeat"/>
    <property type="match status" value="1"/>
</dbReference>